<keyword evidence="5 6" id="KW-0119">Carbohydrate metabolism</keyword>
<evidence type="ECO:0000256" key="5">
    <source>
        <dbReference type="ARBA" id="ARBA00023277"/>
    </source>
</evidence>
<proteinExistence type="inferred from homology"/>
<evidence type="ECO:0000313" key="8">
    <source>
        <dbReference type="Proteomes" id="UP000287502"/>
    </source>
</evidence>
<comment type="catalytic activity">
    <reaction evidence="1 6">
        <text>beta-D-ribopyranose = beta-D-ribofuranose</text>
        <dbReference type="Rhea" id="RHEA:25432"/>
        <dbReference type="ChEBI" id="CHEBI:27476"/>
        <dbReference type="ChEBI" id="CHEBI:47002"/>
        <dbReference type="EC" id="5.4.99.62"/>
    </reaction>
</comment>
<dbReference type="NCBIfam" id="NF008761">
    <property type="entry name" value="PRK11797.1"/>
    <property type="match status" value="1"/>
</dbReference>
<keyword evidence="4 6" id="KW-0413">Isomerase</keyword>
<organism evidence="7 8">
    <name type="scientific">Geovibrio thiophilus</name>
    <dbReference type="NCBI Taxonomy" id="139438"/>
    <lineage>
        <taxon>Bacteria</taxon>
        <taxon>Pseudomonadati</taxon>
        <taxon>Deferribacterota</taxon>
        <taxon>Deferribacteres</taxon>
        <taxon>Deferribacterales</taxon>
        <taxon>Geovibrionaceae</taxon>
        <taxon>Geovibrio</taxon>
    </lineage>
</organism>
<dbReference type="AlphaFoldDB" id="A0A410JZP1"/>
<sequence length="139" mass="15083">MKKGQLLNSRISAVISEMGHTDTIVIADAGLPIPASAERIDLALTTGVPDFITTLLNVLSELQVEKITVAEEIIKANHTVWDMITAVVKKTAKTQGKPVETAMVSHERFKEMTKNAKAVIRTGECTPYANIILHSGVVF</sequence>
<feature type="binding site" evidence="6">
    <location>
        <begin position="128"/>
        <end position="130"/>
    </location>
    <ligand>
        <name>substrate</name>
    </ligand>
</feature>
<dbReference type="Pfam" id="PF05025">
    <property type="entry name" value="RbsD_FucU"/>
    <property type="match status" value="1"/>
</dbReference>
<dbReference type="GO" id="GO:0016872">
    <property type="term" value="F:intramolecular lyase activity"/>
    <property type="evidence" value="ECO:0007669"/>
    <property type="project" value="UniProtKB-UniRule"/>
</dbReference>
<feature type="binding site" evidence="6">
    <location>
        <position position="106"/>
    </location>
    <ligand>
        <name>substrate</name>
    </ligand>
</feature>
<name>A0A410JZP1_9BACT</name>
<evidence type="ECO:0000256" key="3">
    <source>
        <dbReference type="ARBA" id="ARBA00022490"/>
    </source>
</evidence>
<dbReference type="OrthoDB" id="9805009at2"/>
<dbReference type="RefSeq" id="WP_128466774.1">
    <property type="nucleotide sequence ID" value="NZ_CP035108.1"/>
</dbReference>
<comment type="subunit">
    <text evidence="6">Homodecamer.</text>
</comment>
<dbReference type="GO" id="GO:0048029">
    <property type="term" value="F:monosaccharide binding"/>
    <property type="evidence" value="ECO:0007669"/>
    <property type="project" value="InterPro"/>
</dbReference>
<accession>A0A410JZP1</accession>
<comment type="subcellular location">
    <subcellularLocation>
        <location evidence="6">Cytoplasm</location>
    </subcellularLocation>
</comment>
<dbReference type="Proteomes" id="UP000287502">
    <property type="component" value="Chromosome"/>
</dbReference>
<dbReference type="PANTHER" id="PTHR37831">
    <property type="entry name" value="D-RIBOSE PYRANASE"/>
    <property type="match status" value="1"/>
</dbReference>
<protein>
    <recommendedName>
        <fullName evidence="2 6">D-ribose pyranase</fullName>
        <ecNumber evidence="2 6">5.4.99.62</ecNumber>
    </recommendedName>
</protein>
<dbReference type="PANTHER" id="PTHR37831:SF1">
    <property type="entry name" value="D-RIBOSE PYRANASE"/>
    <property type="match status" value="1"/>
</dbReference>
<evidence type="ECO:0000256" key="1">
    <source>
        <dbReference type="ARBA" id="ARBA00000223"/>
    </source>
</evidence>
<dbReference type="InterPro" id="IPR023064">
    <property type="entry name" value="D-ribose_pyranase"/>
</dbReference>
<dbReference type="UniPathway" id="UPA00916">
    <property type="reaction ID" value="UER00888"/>
</dbReference>
<comment type="similarity">
    <text evidence="6">Belongs to the RbsD / FucU family. RbsD subfamily.</text>
</comment>
<dbReference type="SUPFAM" id="SSF102546">
    <property type="entry name" value="RbsD-like"/>
    <property type="match status" value="1"/>
</dbReference>
<dbReference type="GO" id="GO:0019303">
    <property type="term" value="P:D-ribose catabolic process"/>
    <property type="evidence" value="ECO:0007669"/>
    <property type="project" value="UniProtKB-UniRule"/>
</dbReference>
<dbReference type="EC" id="5.4.99.62" evidence="2 6"/>
<evidence type="ECO:0000256" key="2">
    <source>
        <dbReference type="ARBA" id="ARBA00012862"/>
    </source>
</evidence>
<feature type="active site" description="Proton donor" evidence="6">
    <location>
        <position position="20"/>
    </location>
</feature>
<keyword evidence="8" id="KW-1185">Reference proteome</keyword>
<dbReference type="GO" id="GO:0062193">
    <property type="term" value="F:D-ribose pyranase activity"/>
    <property type="evidence" value="ECO:0007669"/>
    <property type="project" value="UniProtKB-EC"/>
</dbReference>
<evidence type="ECO:0000256" key="6">
    <source>
        <dbReference type="HAMAP-Rule" id="MF_01661"/>
    </source>
</evidence>
<dbReference type="KEGG" id="gtl:EP073_08755"/>
<dbReference type="HAMAP" id="MF_01661">
    <property type="entry name" value="D_rib_pyranase"/>
    <property type="match status" value="1"/>
</dbReference>
<dbReference type="InterPro" id="IPR007721">
    <property type="entry name" value="RbsD_FucU"/>
</dbReference>
<comment type="pathway">
    <text evidence="6">Carbohydrate metabolism; D-ribose degradation; D-ribose 5-phosphate from beta-D-ribopyranose: step 1/2.</text>
</comment>
<reference evidence="7 8" key="1">
    <citation type="submission" date="2019-01" db="EMBL/GenBank/DDBJ databases">
        <title>Geovibrio thiophilus DSM 11263, complete genome.</title>
        <authorList>
            <person name="Spring S."/>
            <person name="Bunk B."/>
            <person name="Sproer C."/>
        </authorList>
    </citation>
    <scope>NUCLEOTIDE SEQUENCE [LARGE SCALE GENOMIC DNA]</scope>
    <source>
        <strain evidence="7 8">DSM 11263</strain>
    </source>
</reference>
<evidence type="ECO:0000313" key="7">
    <source>
        <dbReference type="EMBL" id="QAR33488.1"/>
    </source>
</evidence>
<keyword evidence="3 6" id="KW-0963">Cytoplasm</keyword>
<dbReference type="Gene3D" id="3.40.1650.10">
    <property type="entry name" value="RbsD-like domain"/>
    <property type="match status" value="1"/>
</dbReference>
<evidence type="ECO:0000256" key="4">
    <source>
        <dbReference type="ARBA" id="ARBA00023235"/>
    </source>
</evidence>
<dbReference type="GO" id="GO:0005829">
    <property type="term" value="C:cytosol"/>
    <property type="evidence" value="ECO:0007669"/>
    <property type="project" value="TreeGrafter"/>
</dbReference>
<comment type="function">
    <text evidence="6">Catalyzes the interconversion of beta-pyran and beta-furan forms of D-ribose.</text>
</comment>
<dbReference type="EMBL" id="CP035108">
    <property type="protein sequence ID" value="QAR33488.1"/>
    <property type="molecule type" value="Genomic_DNA"/>
</dbReference>
<feature type="binding site" evidence="6">
    <location>
        <position position="28"/>
    </location>
    <ligand>
        <name>substrate</name>
    </ligand>
</feature>
<dbReference type="InterPro" id="IPR023750">
    <property type="entry name" value="RbsD-like_sf"/>
</dbReference>
<gene>
    <name evidence="6" type="primary">rbsD</name>
    <name evidence="7" type="ORF">EP073_08755</name>
</gene>